<evidence type="ECO:0000313" key="3">
    <source>
        <dbReference type="EMBL" id="CAA0112752.1"/>
    </source>
</evidence>
<evidence type="ECO:0000259" key="1">
    <source>
        <dbReference type="Pfam" id="PF04784"/>
    </source>
</evidence>
<accession>A0A5S9Q501</accession>
<organism evidence="3 5">
    <name type="scientific">Zhongshania aliphaticivorans</name>
    <dbReference type="NCBI Taxonomy" id="1470434"/>
    <lineage>
        <taxon>Bacteria</taxon>
        <taxon>Pseudomonadati</taxon>
        <taxon>Pseudomonadota</taxon>
        <taxon>Gammaproteobacteria</taxon>
        <taxon>Cellvibrionales</taxon>
        <taxon>Spongiibacteraceae</taxon>
        <taxon>Zhongshania</taxon>
    </lineage>
</organism>
<sequence length="267" mass="30241">MAILAANSSFANTFSHTPWATILQQHVEMVRDGRESRVDYAGIKKDRLLLLTYLTDMSKVTKKSFDSWPKMQQLAFLINAYNAWTVELILSRYPDIDSIKDLGSFFTSPWKKEFVNLLGEVRSLDDIEHNLIRGSGRYNEPRIHFAVNCASIGCPALLNDAYAGDKLDEQLAAVTENFLRDRNRHYFANGELHISPIFKWYKADFEQGWNGVHSVSQFLAAYADALGLQDSGSGIIVNGKLVSERLSEDSIGISYTDYNWDLNDVAR</sequence>
<dbReference type="Proteomes" id="UP000439591">
    <property type="component" value="Unassembled WGS sequence"/>
</dbReference>
<reference evidence="4 5" key="1">
    <citation type="submission" date="2019-11" db="EMBL/GenBank/DDBJ databases">
        <authorList>
            <person name="Holert J."/>
        </authorList>
    </citation>
    <scope>NUCLEOTIDE SEQUENCE [LARGE SCALE GENOMIC DNA]</scope>
    <source>
        <strain evidence="3">BC3_2A</strain>
        <strain evidence="2">SB11_1A</strain>
    </source>
</reference>
<evidence type="ECO:0000313" key="5">
    <source>
        <dbReference type="Proteomes" id="UP000439591"/>
    </source>
</evidence>
<feature type="domain" description="DUF547" evidence="1">
    <location>
        <begin position="66"/>
        <end position="179"/>
    </location>
</feature>
<keyword evidence="4" id="KW-1185">Reference proteome</keyword>
<proteinExistence type="predicted"/>
<evidence type="ECO:0000313" key="2">
    <source>
        <dbReference type="EMBL" id="CAA0094915.1"/>
    </source>
</evidence>
<name>A0A5S9Q501_9GAMM</name>
<dbReference type="AlphaFoldDB" id="A0A5S9Q501"/>
<dbReference type="PANTHER" id="PTHR46361:SF3">
    <property type="entry name" value="ELECTRON CARRIER_ PROTEIN DISULFIDE OXIDOREDUCTASE"/>
    <property type="match status" value="1"/>
</dbReference>
<dbReference type="EMBL" id="CACSIK010000001">
    <property type="protein sequence ID" value="CAA0094915.1"/>
    <property type="molecule type" value="Genomic_DNA"/>
</dbReference>
<protein>
    <recommendedName>
        <fullName evidence="1">DUF547 domain-containing protein</fullName>
    </recommendedName>
</protein>
<dbReference type="PANTHER" id="PTHR46361">
    <property type="entry name" value="ELECTRON CARRIER/ PROTEIN DISULFIDE OXIDOREDUCTASE"/>
    <property type="match status" value="1"/>
</dbReference>
<dbReference type="Proteomes" id="UP000435877">
    <property type="component" value="Unassembled WGS sequence"/>
</dbReference>
<evidence type="ECO:0000313" key="4">
    <source>
        <dbReference type="Proteomes" id="UP000435877"/>
    </source>
</evidence>
<dbReference type="InterPro" id="IPR006869">
    <property type="entry name" value="DUF547"/>
</dbReference>
<gene>
    <name evidence="2" type="ORF">IHBHHGIJ_02650</name>
    <name evidence="3" type="ORF">KFEGEMFD_02837</name>
</gene>
<dbReference type="EMBL" id="CACSIM010000004">
    <property type="protein sequence ID" value="CAA0112752.1"/>
    <property type="molecule type" value="Genomic_DNA"/>
</dbReference>
<dbReference type="Pfam" id="PF04784">
    <property type="entry name" value="DUF547"/>
    <property type="match status" value="1"/>
</dbReference>